<dbReference type="PANTHER" id="PTHR38011">
    <property type="entry name" value="DIHYDROFOLATE REDUCTASE FAMILY PROTEIN (AFU_ORTHOLOGUE AFUA_8G06820)"/>
    <property type="match status" value="1"/>
</dbReference>
<dbReference type="InterPro" id="IPR050765">
    <property type="entry name" value="Riboflavin_Biosynth_HTPR"/>
</dbReference>
<evidence type="ECO:0000259" key="4">
    <source>
        <dbReference type="Pfam" id="PF01872"/>
    </source>
</evidence>
<evidence type="ECO:0000313" key="6">
    <source>
        <dbReference type="Proteomes" id="UP000249375"/>
    </source>
</evidence>
<accession>A0A5P8E9V7</accession>
<keyword evidence="6" id="KW-1185">Reference proteome</keyword>
<dbReference type="SUPFAM" id="SSF53597">
    <property type="entry name" value="Dihydrofolate reductase-like"/>
    <property type="match status" value="1"/>
</dbReference>
<evidence type="ECO:0000256" key="1">
    <source>
        <dbReference type="ARBA" id="ARBA00005104"/>
    </source>
</evidence>
<dbReference type="OrthoDB" id="9800865at2"/>
<evidence type="ECO:0000256" key="3">
    <source>
        <dbReference type="ARBA" id="ARBA00023002"/>
    </source>
</evidence>
<dbReference type="AlphaFoldDB" id="A0A5P8E9V7"/>
<dbReference type="GO" id="GO:0009231">
    <property type="term" value="P:riboflavin biosynthetic process"/>
    <property type="evidence" value="ECO:0007669"/>
    <property type="project" value="InterPro"/>
</dbReference>
<evidence type="ECO:0000256" key="2">
    <source>
        <dbReference type="ARBA" id="ARBA00022857"/>
    </source>
</evidence>
<dbReference type="RefSeq" id="WP_111898235.1">
    <property type="nucleotide sequence ID" value="NZ_CP033459.1"/>
</dbReference>
<organism evidence="5 6">
    <name type="scientific">Pseudoprevotella muciniphila</name>
    <dbReference type="NCBI Taxonomy" id="2133944"/>
    <lineage>
        <taxon>Bacteria</taxon>
        <taxon>Pseudomonadati</taxon>
        <taxon>Bacteroidota</taxon>
        <taxon>Bacteroidia</taxon>
        <taxon>Bacteroidales</taxon>
        <taxon>Prevotellaceae</taxon>
        <taxon>Pseudoprevotella</taxon>
    </lineage>
</organism>
<dbReference type="Pfam" id="PF01872">
    <property type="entry name" value="RibD_C"/>
    <property type="match status" value="1"/>
</dbReference>
<protein>
    <submittedName>
        <fullName evidence="5">Deaminase</fullName>
    </submittedName>
</protein>
<name>A0A5P8E9V7_9BACT</name>
<dbReference type="EMBL" id="CP033459">
    <property type="protein sequence ID" value="QFQ13781.1"/>
    <property type="molecule type" value="Genomic_DNA"/>
</dbReference>
<evidence type="ECO:0000313" key="5">
    <source>
        <dbReference type="EMBL" id="QFQ13781.1"/>
    </source>
</evidence>
<dbReference type="KEGG" id="alq:C7Y71_009245"/>
<dbReference type="Gene3D" id="3.40.430.10">
    <property type="entry name" value="Dihydrofolate Reductase, subunit A"/>
    <property type="match status" value="1"/>
</dbReference>
<dbReference type="Proteomes" id="UP000249375">
    <property type="component" value="Chromosome"/>
</dbReference>
<reference evidence="5 6" key="1">
    <citation type="submission" date="2018-11" db="EMBL/GenBank/DDBJ databases">
        <authorList>
            <person name="Na S.W."/>
            <person name="Baik M."/>
        </authorList>
    </citation>
    <scope>NUCLEOTIDE SEQUENCE [LARGE SCALE GENOMIC DNA]</scope>
    <source>
        <strain evidence="5 6">E39</strain>
    </source>
</reference>
<feature type="domain" description="Bacterial bifunctional deaminase-reductase C-terminal" evidence="4">
    <location>
        <begin position="92"/>
        <end position="213"/>
    </location>
</feature>
<dbReference type="InterPro" id="IPR002734">
    <property type="entry name" value="RibDG_C"/>
</dbReference>
<gene>
    <name evidence="5" type="ORF">C7Y71_009245</name>
</gene>
<dbReference type="GO" id="GO:0008703">
    <property type="term" value="F:5-amino-6-(5-phosphoribosylamino)uracil reductase activity"/>
    <property type="evidence" value="ECO:0007669"/>
    <property type="project" value="InterPro"/>
</dbReference>
<keyword evidence="2" id="KW-0521">NADP</keyword>
<sequence>MRPYVICHMMASLDGRIDCAMTEQIDDTNHYYEALAQLGCPSTLEGKTTLAMHYAQEGTFQPARAHEDAGLQLYKAVEAKGYAVGIDTNGTLRWDDNTTELFGRPLLMILSEHTSQEYLDYLKQKHISFITSGRNGIDFASAFETLRTVFGVERLAVVGGGHINGSLLDLGLIDEISMMYGYGIDGREGMAAAFDGRTLSSKPIRLTFKSVEEQDGIVWMRYLVEVKK</sequence>
<dbReference type="InterPro" id="IPR024072">
    <property type="entry name" value="DHFR-like_dom_sf"/>
</dbReference>
<proteinExistence type="predicted"/>
<comment type="pathway">
    <text evidence="1">Cofactor biosynthesis; riboflavin biosynthesis.</text>
</comment>
<keyword evidence="3" id="KW-0560">Oxidoreductase</keyword>
<dbReference type="PANTHER" id="PTHR38011:SF7">
    <property type="entry name" value="2,5-DIAMINO-6-RIBOSYLAMINO-4(3H)-PYRIMIDINONE 5'-PHOSPHATE REDUCTASE"/>
    <property type="match status" value="1"/>
</dbReference>